<dbReference type="AlphaFoldDB" id="A0AAE9AEK9"/>
<dbReference type="PANTHER" id="PTHR32026:SF5">
    <property type="entry name" value="METHYLTRANSFERASE FKBM DOMAIN-CONTAINING PROTEIN"/>
    <property type="match status" value="1"/>
</dbReference>
<evidence type="ECO:0000259" key="2">
    <source>
        <dbReference type="Pfam" id="PF05050"/>
    </source>
</evidence>
<accession>A0AAE9AEK9</accession>
<evidence type="ECO:0000313" key="3">
    <source>
        <dbReference type="EMBL" id="ULT93276.1"/>
    </source>
</evidence>
<feature type="domain" description="Methyltransferase FkbM" evidence="2">
    <location>
        <begin position="182"/>
        <end position="337"/>
    </location>
</feature>
<dbReference type="PANTHER" id="PTHR32026">
    <property type="entry name" value="METHYLTRANSFERASE-LIKE PROTEIN 24"/>
    <property type="match status" value="1"/>
</dbReference>
<sequence>MEVKVMEAETAREAFAATNAKDMGTMPMIVNNEEIKRLEEEGVVVRVEEEPRYVSPLHVVEQGDVGVGGARSIMQTVGESQRKKSEPATVKKKKTPDIPSSERPASTSSTTSRGQRGWDVLDQKLQILDYHKASNYPILDKDSAIQELRKNALLSADQTQRDILASSIGNDTHNFYRKLKLEAFCTKKMKIGERKDDGGKVVCNPEAVKEDCTLMSLGLNNQVQFDQEIYNATGRKCDYLAADMDPQNMNTYRIFAGMQARVHTGKIPDNLTIAHIMEVEFKKELEILKIDIEDGEHTGLEPFLKEYYVCQILIEIHGLPADHLNMLQKIARFGFRIFNIEPNKMCSRCCEYSMINELCMPQFETVPLAIMIPRNLTVV</sequence>
<reference evidence="3 4" key="1">
    <citation type="submission" date="2022-05" db="EMBL/GenBank/DDBJ databases">
        <title>Chromosome-level reference genomes for two strains of Caenorhabditis briggsae: an improved platform for comparative genomics.</title>
        <authorList>
            <person name="Stevens L."/>
            <person name="Andersen E.C."/>
        </authorList>
    </citation>
    <scope>NUCLEOTIDE SEQUENCE [LARGE SCALE GENOMIC DNA]</scope>
    <source>
        <strain evidence="3">QX1410_ONT</strain>
        <tissue evidence="3">Whole-organism</tissue>
    </source>
</reference>
<proteinExistence type="predicted"/>
<dbReference type="EMBL" id="CP090894">
    <property type="protein sequence ID" value="ULT93276.1"/>
    <property type="molecule type" value="Genomic_DNA"/>
</dbReference>
<protein>
    <recommendedName>
        <fullName evidence="2">Methyltransferase FkbM domain-containing protein</fullName>
    </recommendedName>
</protein>
<dbReference type="Pfam" id="PF05050">
    <property type="entry name" value="Methyltransf_21"/>
    <property type="match status" value="1"/>
</dbReference>
<dbReference type="InterPro" id="IPR026913">
    <property type="entry name" value="METTL24"/>
</dbReference>
<feature type="region of interest" description="Disordered" evidence="1">
    <location>
        <begin position="76"/>
        <end position="115"/>
    </location>
</feature>
<evidence type="ECO:0000256" key="1">
    <source>
        <dbReference type="SAM" id="MobiDB-lite"/>
    </source>
</evidence>
<name>A0AAE9AEK9_CAEBR</name>
<dbReference type="InterPro" id="IPR006342">
    <property type="entry name" value="FkbM_mtfrase"/>
</dbReference>
<evidence type="ECO:0000313" key="4">
    <source>
        <dbReference type="Proteomes" id="UP000827892"/>
    </source>
</evidence>
<organism evidence="3 4">
    <name type="scientific">Caenorhabditis briggsae</name>
    <dbReference type="NCBI Taxonomy" id="6238"/>
    <lineage>
        <taxon>Eukaryota</taxon>
        <taxon>Metazoa</taxon>
        <taxon>Ecdysozoa</taxon>
        <taxon>Nematoda</taxon>
        <taxon>Chromadorea</taxon>
        <taxon>Rhabditida</taxon>
        <taxon>Rhabditina</taxon>
        <taxon>Rhabditomorpha</taxon>
        <taxon>Rhabditoidea</taxon>
        <taxon>Rhabditidae</taxon>
        <taxon>Peloderinae</taxon>
        <taxon>Caenorhabditis</taxon>
    </lineage>
</organism>
<dbReference type="Proteomes" id="UP000827892">
    <property type="component" value="Chromosome IV"/>
</dbReference>
<gene>
    <name evidence="3" type="ORF">L3Y34_003037</name>
</gene>